<evidence type="ECO:0000259" key="2">
    <source>
        <dbReference type="Pfam" id="PF09084"/>
    </source>
</evidence>
<dbReference type="PROSITE" id="PS51318">
    <property type="entry name" value="TAT"/>
    <property type="match status" value="1"/>
</dbReference>
<keyword evidence="4" id="KW-1185">Reference proteome</keyword>
<organism evidence="3 4">
    <name type="scientific">Pseudomonas kuykendallii</name>
    <dbReference type="NCBI Taxonomy" id="1007099"/>
    <lineage>
        <taxon>Bacteria</taxon>
        <taxon>Pseudomonadati</taxon>
        <taxon>Pseudomonadota</taxon>
        <taxon>Gammaproteobacteria</taxon>
        <taxon>Pseudomonadales</taxon>
        <taxon>Pseudomonadaceae</taxon>
        <taxon>Pseudomonas</taxon>
    </lineage>
</organism>
<dbReference type="AlphaFoldDB" id="A0A1H3G6U0"/>
<dbReference type="InterPro" id="IPR015168">
    <property type="entry name" value="SsuA/THI5"/>
</dbReference>
<reference evidence="4" key="1">
    <citation type="submission" date="2016-10" db="EMBL/GenBank/DDBJ databases">
        <authorList>
            <person name="Varghese N."/>
            <person name="Submissions S."/>
        </authorList>
    </citation>
    <scope>NUCLEOTIDE SEQUENCE [LARGE SCALE GENOMIC DNA]</scope>
    <source>
        <strain evidence="4">NRRL B-59562</strain>
    </source>
</reference>
<dbReference type="RefSeq" id="WP_090231657.1">
    <property type="nucleotide sequence ID" value="NZ_FNNU01000009.1"/>
</dbReference>
<evidence type="ECO:0000313" key="4">
    <source>
        <dbReference type="Proteomes" id="UP000243778"/>
    </source>
</evidence>
<dbReference type="Pfam" id="PF09084">
    <property type="entry name" value="NMT1"/>
    <property type="match status" value="1"/>
</dbReference>
<dbReference type="Gene3D" id="3.40.190.10">
    <property type="entry name" value="Periplasmic binding protein-like II"/>
    <property type="match status" value="2"/>
</dbReference>
<dbReference type="OrthoDB" id="5292144at2"/>
<dbReference type="SUPFAM" id="SSF53850">
    <property type="entry name" value="Periplasmic binding protein-like II"/>
    <property type="match status" value="1"/>
</dbReference>
<dbReference type="Proteomes" id="UP000243778">
    <property type="component" value="Unassembled WGS sequence"/>
</dbReference>
<protein>
    <submittedName>
        <fullName evidence="3">NitT/TauT family transport system substrate-binding protein</fullName>
    </submittedName>
</protein>
<accession>A0A1H3G6U0</accession>
<evidence type="ECO:0000256" key="1">
    <source>
        <dbReference type="SAM" id="Phobius"/>
    </source>
</evidence>
<name>A0A1H3G6U0_9PSED</name>
<sequence>MCERDGSAFQALNHTLDRRQFLKSLSIAAAATGALVVMPMGMAAALGKQTSVKATHGAGLCNLGIFIAKERQLGAEDGVELEFVVTPTNTDIVTLFGIGAVDVSMIPYSNFLSLYHAGAPVKIVAGGGVNGCMIVAGEGISSAQDMRGKTLGTFQADTLEVLPFDWLKRAGMSFKDVDVRYFNTSPEMAQAFLSGSVDAICAVEPYASQCVQSRAGARILSDGTDLYGAYYADCLLAVRNAMLSEQRPVVKAVIKALLVAQGQIESDLPGALEQTVGSYYKTTLEAATLAAKRQPVMVDQRSLADFILARGQSMYEMGYLKTLPTADIFDWTPLEEVIAENAALYQGLALKTA</sequence>
<feature type="transmembrane region" description="Helical" evidence="1">
    <location>
        <begin position="21"/>
        <end position="46"/>
    </location>
</feature>
<dbReference type="STRING" id="1007099.SAMN05216287_4255"/>
<dbReference type="InterPro" id="IPR006311">
    <property type="entry name" value="TAT_signal"/>
</dbReference>
<keyword evidence="1" id="KW-0812">Transmembrane</keyword>
<keyword evidence="1" id="KW-1133">Transmembrane helix</keyword>
<proteinExistence type="predicted"/>
<feature type="domain" description="SsuA/THI5-like" evidence="2">
    <location>
        <begin position="64"/>
        <end position="258"/>
    </location>
</feature>
<evidence type="ECO:0000313" key="3">
    <source>
        <dbReference type="EMBL" id="SDX98767.1"/>
    </source>
</evidence>
<dbReference type="PANTHER" id="PTHR30024">
    <property type="entry name" value="ALIPHATIC SULFONATES-BINDING PROTEIN-RELATED"/>
    <property type="match status" value="1"/>
</dbReference>
<gene>
    <name evidence="3" type="ORF">SAMN05216287_4255</name>
</gene>
<dbReference type="EMBL" id="FNNU01000009">
    <property type="protein sequence ID" value="SDX98767.1"/>
    <property type="molecule type" value="Genomic_DNA"/>
</dbReference>
<keyword evidence="1" id="KW-0472">Membrane</keyword>